<dbReference type="PANTHER" id="PTHR43537:SF24">
    <property type="entry name" value="GLUCONATE OPERON TRANSCRIPTIONAL REPRESSOR"/>
    <property type="match status" value="1"/>
</dbReference>
<dbReference type="Gene3D" id="1.10.10.10">
    <property type="entry name" value="Winged helix-like DNA-binding domain superfamily/Winged helix DNA-binding domain"/>
    <property type="match status" value="1"/>
</dbReference>
<dbReference type="SMART" id="SM00895">
    <property type="entry name" value="FCD"/>
    <property type="match status" value="1"/>
</dbReference>
<evidence type="ECO:0000256" key="3">
    <source>
        <dbReference type="ARBA" id="ARBA00023163"/>
    </source>
</evidence>
<reference evidence="5" key="1">
    <citation type="submission" date="2016-04" db="EMBL/GenBank/DDBJ databases">
        <authorList>
            <person name="Evans L.H."/>
            <person name="Alamgir A."/>
            <person name="Owens N."/>
            <person name="Weber N.D."/>
            <person name="Virtaneva K."/>
            <person name="Barbian K."/>
            <person name="Babar A."/>
            <person name="Rosenke K."/>
        </authorList>
    </citation>
    <scope>NUCLEOTIDE SEQUENCE</scope>
    <source>
        <strain evidence="5">86</strain>
    </source>
</reference>
<dbReference type="CDD" id="cd07377">
    <property type="entry name" value="WHTH_GntR"/>
    <property type="match status" value="1"/>
</dbReference>
<dbReference type="SUPFAM" id="SSF46785">
    <property type="entry name" value="Winged helix' DNA-binding domain"/>
    <property type="match status" value="1"/>
</dbReference>
<dbReference type="PRINTS" id="PR00035">
    <property type="entry name" value="HTHGNTR"/>
</dbReference>
<dbReference type="AlphaFoldDB" id="A0A212KM63"/>
<dbReference type="GO" id="GO:0003677">
    <property type="term" value="F:DNA binding"/>
    <property type="evidence" value="ECO:0007669"/>
    <property type="project" value="UniProtKB-KW"/>
</dbReference>
<accession>A0A212KM63</accession>
<gene>
    <name evidence="5" type="ORF">KL86APRO_30250</name>
</gene>
<dbReference type="InterPro" id="IPR008920">
    <property type="entry name" value="TF_FadR/GntR_C"/>
</dbReference>
<dbReference type="GO" id="GO:0003700">
    <property type="term" value="F:DNA-binding transcription factor activity"/>
    <property type="evidence" value="ECO:0007669"/>
    <property type="project" value="InterPro"/>
</dbReference>
<dbReference type="EMBL" id="FLUO01000003">
    <property type="protein sequence ID" value="SBW12759.1"/>
    <property type="molecule type" value="Genomic_DNA"/>
</dbReference>
<protein>
    <submittedName>
        <fullName evidence="5">Transcriptional regulator, GntR family</fullName>
    </submittedName>
</protein>
<dbReference type="InterPro" id="IPR036390">
    <property type="entry name" value="WH_DNA-bd_sf"/>
</dbReference>
<sequence length="226" mass="25081">MTTLDLHIPREASSLRQQVTDRLREAILYGDFEPGEKLVERELCDRLGISRTLLREALQHLQAEGLIVTVPHKGPSVARITEAEAREIYQVRGALEALAAEGFARHAPDALVRRLRLHLNYLHTPDAAANILAAKNGFYDILLEGCGNRVVGKMLTQLNNRITLLRRYSLSHPGRLPDTLKELAEIVAAIEARDPDEAGHLCARHVARAAEVVARSFASQPQTNPE</sequence>
<dbReference type="Pfam" id="PF00392">
    <property type="entry name" value="GntR"/>
    <property type="match status" value="1"/>
</dbReference>
<evidence type="ECO:0000313" key="5">
    <source>
        <dbReference type="EMBL" id="SBW12759.1"/>
    </source>
</evidence>
<evidence type="ECO:0000256" key="1">
    <source>
        <dbReference type="ARBA" id="ARBA00023015"/>
    </source>
</evidence>
<dbReference type="InterPro" id="IPR011711">
    <property type="entry name" value="GntR_C"/>
</dbReference>
<evidence type="ECO:0000259" key="4">
    <source>
        <dbReference type="PROSITE" id="PS50949"/>
    </source>
</evidence>
<keyword evidence="3" id="KW-0804">Transcription</keyword>
<evidence type="ECO:0000256" key="2">
    <source>
        <dbReference type="ARBA" id="ARBA00023125"/>
    </source>
</evidence>
<feature type="domain" description="HTH gntR-type" evidence="4">
    <location>
        <begin position="13"/>
        <end position="80"/>
    </location>
</feature>
<organism evidence="5">
    <name type="scientific">uncultured Alphaproteobacteria bacterium</name>
    <dbReference type="NCBI Taxonomy" id="91750"/>
    <lineage>
        <taxon>Bacteria</taxon>
        <taxon>Pseudomonadati</taxon>
        <taxon>Pseudomonadota</taxon>
        <taxon>Alphaproteobacteria</taxon>
        <taxon>environmental samples</taxon>
    </lineage>
</organism>
<dbReference type="InterPro" id="IPR000524">
    <property type="entry name" value="Tscrpt_reg_HTH_GntR"/>
</dbReference>
<dbReference type="SMART" id="SM00345">
    <property type="entry name" value="HTH_GNTR"/>
    <property type="match status" value="1"/>
</dbReference>
<dbReference type="Pfam" id="PF07729">
    <property type="entry name" value="FCD"/>
    <property type="match status" value="1"/>
</dbReference>
<keyword evidence="2" id="KW-0238">DNA-binding</keyword>
<proteinExistence type="predicted"/>
<dbReference type="Gene3D" id="1.20.120.530">
    <property type="entry name" value="GntR ligand-binding domain-like"/>
    <property type="match status" value="1"/>
</dbReference>
<dbReference type="SUPFAM" id="SSF48008">
    <property type="entry name" value="GntR ligand-binding domain-like"/>
    <property type="match status" value="1"/>
</dbReference>
<keyword evidence="1" id="KW-0805">Transcription regulation</keyword>
<name>A0A212KM63_9PROT</name>
<dbReference type="InterPro" id="IPR036388">
    <property type="entry name" value="WH-like_DNA-bd_sf"/>
</dbReference>
<dbReference type="PROSITE" id="PS50949">
    <property type="entry name" value="HTH_GNTR"/>
    <property type="match status" value="1"/>
</dbReference>
<dbReference type="PANTHER" id="PTHR43537">
    <property type="entry name" value="TRANSCRIPTIONAL REGULATOR, GNTR FAMILY"/>
    <property type="match status" value="1"/>
</dbReference>